<evidence type="ECO:0000313" key="2">
    <source>
        <dbReference type="Proteomes" id="UP001597261"/>
    </source>
</evidence>
<proteinExistence type="predicted"/>
<comment type="caution">
    <text evidence="1">The sequence shown here is derived from an EMBL/GenBank/DDBJ whole genome shotgun (WGS) entry which is preliminary data.</text>
</comment>
<keyword evidence="2" id="KW-1185">Reference proteome</keyword>
<sequence>MRIARQREPGARHRHGAGPRAFMTHLAVCEATGDRTSTGWSPLADPDDTTA</sequence>
<name>A0ABW4IYS6_9ACTN</name>
<gene>
    <name evidence="1" type="ORF">ACFSL4_26620</name>
</gene>
<accession>A0ABW4IYS6</accession>
<dbReference type="Proteomes" id="UP001597261">
    <property type="component" value="Unassembled WGS sequence"/>
</dbReference>
<dbReference type="RefSeq" id="WP_381087949.1">
    <property type="nucleotide sequence ID" value="NZ_JBHUDX010000083.1"/>
</dbReference>
<reference evidence="2" key="1">
    <citation type="journal article" date="2019" name="Int. J. Syst. Evol. Microbiol.">
        <title>The Global Catalogue of Microorganisms (GCM) 10K type strain sequencing project: providing services to taxonomists for standard genome sequencing and annotation.</title>
        <authorList>
            <consortium name="The Broad Institute Genomics Platform"/>
            <consortium name="The Broad Institute Genome Sequencing Center for Infectious Disease"/>
            <person name="Wu L."/>
            <person name="Ma J."/>
        </authorList>
    </citation>
    <scope>NUCLEOTIDE SEQUENCE [LARGE SCALE GENOMIC DNA]</scope>
    <source>
        <strain evidence="2">CGMCC 1.12470</strain>
    </source>
</reference>
<organism evidence="1 2">
    <name type="scientific">Streptomyces caeni</name>
    <dbReference type="NCBI Taxonomy" id="2307231"/>
    <lineage>
        <taxon>Bacteria</taxon>
        <taxon>Bacillati</taxon>
        <taxon>Actinomycetota</taxon>
        <taxon>Actinomycetes</taxon>
        <taxon>Kitasatosporales</taxon>
        <taxon>Streptomycetaceae</taxon>
        <taxon>Streptomyces</taxon>
    </lineage>
</organism>
<dbReference type="EMBL" id="JBHUDX010000083">
    <property type="protein sequence ID" value="MFD1661676.1"/>
    <property type="molecule type" value="Genomic_DNA"/>
</dbReference>
<evidence type="ECO:0000313" key="1">
    <source>
        <dbReference type="EMBL" id="MFD1661676.1"/>
    </source>
</evidence>
<protein>
    <submittedName>
        <fullName evidence="1">Uncharacterized protein</fullName>
    </submittedName>
</protein>